<dbReference type="Gramene" id="KCW73693">
    <property type="protein sequence ID" value="KCW73693"/>
    <property type="gene ID" value="EUGRSUZ_E02294"/>
</dbReference>
<dbReference type="EMBL" id="KK198757">
    <property type="protein sequence ID" value="KCW73693.1"/>
    <property type="molecule type" value="Genomic_DNA"/>
</dbReference>
<organism evidence="2">
    <name type="scientific">Eucalyptus grandis</name>
    <name type="common">Flooded gum</name>
    <dbReference type="NCBI Taxonomy" id="71139"/>
    <lineage>
        <taxon>Eukaryota</taxon>
        <taxon>Viridiplantae</taxon>
        <taxon>Streptophyta</taxon>
        <taxon>Embryophyta</taxon>
        <taxon>Tracheophyta</taxon>
        <taxon>Spermatophyta</taxon>
        <taxon>Magnoliopsida</taxon>
        <taxon>eudicotyledons</taxon>
        <taxon>Gunneridae</taxon>
        <taxon>Pentapetalae</taxon>
        <taxon>rosids</taxon>
        <taxon>malvids</taxon>
        <taxon>Myrtales</taxon>
        <taxon>Myrtaceae</taxon>
        <taxon>Myrtoideae</taxon>
        <taxon>Eucalypteae</taxon>
        <taxon>Eucalyptus</taxon>
    </lineage>
</organism>
<evidence type="ECO:0000313" key="2">
    <source>
        <dbReference type="EMBL" id="KCW73693.1"/>
    </source>
</evidence>
<reference evidence="2" key="1">
    <citation type="submission" date="2013-07" db="EMBL/GenBank/DDBJ databases">
        <title>The genome of Eucalyptus grandis.</title>
        <authorList>
            <person name="Schmutz J."/>
            <person name="Hayes R."/>
            <person name="Myburg A."/>
            <person name="Tuskan G."/>
            <person name="Grattapaglia D."/>
            <person name="Rokhsar D.S."/>
        </authorList>
    </citation>
    <scope>NUCLEOTIDE SEQUENCE</scope>
    <source>
        <tissue evidence="2">Leaf extractions</tissue>
    </source>
</reference>
<dbReference type="InParanoid" id="A0A059C5D6"/>
<gene>
    <name evidence="2" type="ORF">EUGRSUZ_E02294</name>
</gene>
<dbReference type="AlphaFoldDB" id="A0A059C5D6"/>
<name>A0A059C5D6_EUCGR</name>
<accession>A0A059C5D6</accession>
<evidence type="ECO:0000256" key="1">
    <source>
        <dbReference type="SAM" id="MobiDB-lite"/>
    </source>
</evidence>
<sequence length="86" mass="9658">MKARASEENRSPEATSSGSMALDSSVYKLFREKKKRRARRKKTLSSRSVSSIADELTPQQVSIILISKAASQHRHSHLCQSNWKSA</sequence>
<feature type="compositionally biased region" description="Basic and acidic residues" evidence="1">
    <location>
        <begin position="1"/>
        <end position="11"/>
    </location>
</feature>
<protein>
    <submittedName>
        <fullName evidence="2">Uncharacterized protein</fullName>
    </submittedName>
</protein>
<feature type="region of interest" description="Disordered" evidence="1">
    <location>
        <begin position="1"/>
        <end position="20"/>
    </location>
</feature>
<proteinExistence type="predicted"/>